<evidence type="ECO:0000256" key="5">
    <source>
        <dbReference type="ARBA" id="ARBA00022692"/>
    </source>
</evidence>
<organism evidence="9 10">
    <name type="scientific">Rubrivirga litoralis</name>
    <dbReference type="NCBI Taxonomy" id="3075598"/>
    <lineage>
        <taxon>Bacteria</taxon>
        <taxon>Pseudomonadati</taxon>
        <taxon>Rhodothermota</taxon>
        <taxon>Rhodothermia</taxon>
        <taxon>Rhodothermales</taxon>
        <taxon>Rubricoccaceae</taxon>
        <taxon>Rubrivirga</taxon>
    </lineage>
</organism>
<feature type="signal peptide" evidence="8">
    <location>
        <begin position="1"/>
        <end position="20"/>
    </location>
</feature>
<evidence type="ECO:0000256" key="1">
    <source>
        <dbReference type="ARBA" id="ARBA00004442"/>
    </source>
</evidence>
<dbReference type="RefSeq" id="WP_311661062.1">
    <property type="nucleotide sequence ID" value="NZ_JAVRHT010000001.1"/>
</dbReference>
<evidence type="ECO:0000256" key="8">
    <source>
        <dbReference type="SAM" id="SignalP"/>
    </source>
</evidence>
<name>A0ABU3BLI7_9BACT</name>
<dbReference type="Gene3D" id="1.20.1600.10">
    <property type="entry name" value="Outer membrane efflux proteins (OEP)"/>
    <property type="match status" value="1"/>
</dbReference>
<keyword evidence="5" id="KW-0812">Transmembrane</keyword>
<keyword evidence="6" id="KW-0472">Membrane</keyword>
<keyword evidence="7" id="KW-0998">Cell outer membrane</keyword>
<dbReference type="Pfam" id="PF02321">
    <property type="entry name" value="OEP"/>
    <property type="match status" value="2"/>
</dbReference>
<evidence type="ECO:0000256" key="7">
    <source>
        <dbReference type="ARBA" id="ARBA00023237"/>
    </source>
</evidence>
<proteinExistence type="inferred from homology"/>
<evidence type="ECO:0000313" key="9">
    <source>
        <dbReference type="EMBL" id="MDT0630136.1"/>
    </source>
</evidence>
<evidence type="ECO:0000256" key="4">
    <source>
        <dbReference type="ARBA" id="ARBA00022452"/>
    </source>
</evidence>
<protein>
    <submittedName>
        <fullName evidence="9">TolC family protein</fullName>
    </submittedName>
</protein>
<dbReference type="PANTHER" id="PTHR30026:SF20">
    <property type="entry name" value="OUTER MEMBRANE PROTEIN TOLC"/>
    <property type="match status" value="1"/>
</dbReference>
<keyword evidence="10" id="KW-1185">Reference proteome</keyword>
<evidence type="ECO:0000313" key="10">
    <source>
        <dbReference type="Proteomes" id="UP001267426"/>
    </source>
</evidence>
<dbReference type="SUPFAM" id="SSF56954">
    <property type="entry name" value="Outer membrane efflux proteins (OEP)"/>
    <property type="match status" value="1"/>
</dbReference>
<keyword evidence="8" id="KW-0732">Signal</keyword>
<dbReference type="EMBL" id="JAVRHT010000001">
    <property type="protein sequence ID" value="MDT0630136.1"/>
    <property type="molecule type" value="Genomic_DNA"/>
</dbReference>
<dbReference type="PANTHER" id="PTHR30026">
    <property type="entry name" value="OUTER MEMBRANE PROTEIN TOLC"/>
    <property type="match status" value="1"/>
</dbReference>
<comment type="subcellular location">
    <subcellularLocation>
        <location evidence="1">Cell outer membrane</location>
    </subcellularLocation>
</comment>
<reference evidence="9 10" key="1">
    <citation type="submission" date="2023-09" db="EMBL/GenBank/DDBJ databases">
        <authorList>
            <person name="Rey-Velasco X."/>
        </authorList>
    </citation>
    <scope>NUCLEOTIDE SEQUENCE [LARGE SCALE GENOMIC DNA]</scope>
    <source>
        <strain evidence="9 10">F394</strain>
    </source>
</reference>
<dbReference type="Proteomes" id="UP001267426">
    <property type="component" value="Unassembled WGS sequence"/>
</dbReference>
<dbReference type="InterPro" id="IPR003423">
    <property type="entry name" value="OMP_efflux"/>
</dbReference>
<comment type="similarity">
    <text evidence="2">Belongs to the outer membrane factor (OMF) (TC 1.B.17) family.</text>
</comment>
<keyword evidence="3" id="KW-0813">Transport</keyword>
<keyword evidence="4" id="KW-1134">Transmembrane beta strand</keyword>
<feature type="chain" id="PRO_5045803941" evidence="8">
    <location>
        <begin position="21"/>
        <end position="499"/>
    </location>
</feature>
<evidence type="ECO:0000256" key="2">
    <source>
        <dbReference type="ARBA" id="ARBA00007613"/>
    </source>
</evidence>
<dbReference type="InterPro" id="IPR051906">
    <property type="entry name" value="TolC-like"/>
</dbReference>
<accession>A0ABU3BLI7</accession>
<gene>
    <name evidence="9" type="ORF">RM540_00110</name>
</gene>
<sequence>MRRLLLLAVLTALAAPPAAAQFLAPDTVGTPLTLAEAIRLAVEQSPEVRRSELADRSLGSAVRAARAGRLPTLQARVTPQQSYGLAFDQTTGQVASQTVEQAGFSVFGQLPIYDGGRIGATIRQVELERDATAAGLERTRQEVALDVAQGFLQLLLDREIVEIQAEQLAAAEGQLARVAELVEAGARPRGDLIAQQSVVAERQTALVEARGAVALDRVTLVQAIGLDPAGAYRFVGPDAEALAVTGALAYAPRPAPALVAAAREGRSDRRAQLLRIQAAEAAVGVARASGRPSLALTGQVGTGYSSLQRQLTNPDAIQPTVPVTLADGTEVFVGGAPFTVPTGSPALEQTPFFDQFADNRSGSLELSLTVPIFDRFQTRRGVTEAQVAVEDARIALETLDRAVAADVLQSVVQAETAQARLAAARVQAEAAAAALRVERDRYLFGAGTLYDVAEAQARLAEAEGARAQAAYTLVFRVALVRLAVGDVDVAGLADQITGE</sequence>
<comment type="caution">
    <text evidence="9">The sequence shown here is derived from an EMBL/GenBank/DDBJ whole genome shotgun (WGS) entry which is preliminary data.</text>
</comment>
<evidence type="ECO:0000256" key="6">
    <source>
        <dbReference type="ARBA" id="ARBA00023136"/>
    </source>
</evidence>
<evidence type="ECO:0000256" key="3">
    <source>
        <dbReference type="ARBA" id="ARBA00022448"/>
    </source>
</evidence>